<dbReference type="PANTHER" id="PTHR45629:SF11">
    <property type="entry name" value="OS01G0636700 PROTEIN"/>
    <property type="match status" value="1"/>
</dbReference>
<dbReference type="Pfam" id="PF00076">
    <property type="entry name" value="RRM_1"/>
    <property type="match status" value="1"/>
</dbReference>
<organism evidence="2">
    <name type="scientific">Arundo donax</name>
    <name type="common">Giant reed</name>
    <name type="synonym">Donax arundinaceus</name>
    <dbReference type="NCBI Taxonomy" id="35708"/>
    <lineage>
        <taxon>Eukaryota</taxon>
        <taxon>Viridiplantae</taxon>
        <taxon>Streptophyta</taxon>
        <taxon>Embryophyta</taxon>
        <taxon>Tracheophyta</taxon>
        <taxon>Spermatophyta</taxon>
        <taxon>Magnoliopsida</taxon>
        <taxon>Liliopsida</taxon>
        <taxon>Poales</taxon>
        <taxon>Poaceae</taxon>
        <taxon>PACMAD clade</taxon>
        <taxon>Arundinoideae</taxon>
        <taxon>Arundineae</taxon>
        <taxon>Arundo</taxon>
    </lineage>
</organism>
<evidence type="ECO:0000313" key="2">
    <source>
        <dbReference type="EMBL" id="JAE01727.1"/>
    </source>
</evidence>
<dbReference type="InterPro" id="IPR035979">
    <property type="entry name" value="RBD_domain_sf"/>
</dbReference>
<reference evidence="2" key="1">
    <citation type="submission" date="2014-09" db="EMBL/GenBank/DDBJ databases">
        <authorList>
            <person name="Magalhaes I.L.F."/>
            <person name="Oliveira U."/>
            <person name="Santos F.R."/>
            <person name="Vidigal T.H.D.A."/>
            <person name="Brescovit A.D."/>
            <person name="Santos A.J."/>
        </authorList>
    </citation>
    <scope>NUCLEOTIDE SEQUENCE</scope>
    <source>
        <tissue evidence="2">Shoot tissue taken approximately 20 cm above the soil surface</tissue>
    </source>
</reference>
<dbReference type="PANTHER" id="PTHR45629">
    <property type="entry name" value="SNF2/RAD54 FAMILY MEMBER"/>
    <property type="match status" value="1"/>
</dbReference>
<dbReference type="InterPro" id="IPR014001">
    <property type="entry name" value="Helicase_ATP-bd"/>
</dbReference>
<evidence type="ECO:0000256" key="1">
    <source>
        <dbReference type="SAM" id="MobiDB-lite"/>
    </source>
</evidence>
<dbReference type="GO" id="GO:0005524">
    <property type="term" value="F:ATP binding"/>
    <property type="evidence" value="ECO:0007669"/>
    <property type="project" value="InterPro"/>
</dbReference>
<dbReference type="Gene3D" id="3.30.70.330">
    <property type="match status" value="1"/>
</dbReference>
<dbReference type="PROSITE" id="PS51192">
    <property type="entry name" value="HELICASE_ATP_BIND_1"/>
    <property type="match status" value="1"/>
</dbReference>
<feature type="compositionally biased region" description="Polar residues" evidence="1">
    <location>
        <begin position="7"/>
        <end position="16"/>
    </location>
</feature>
<dbReference type="SMART" id="SM00360">
    <property type="entry name" value="RRM"/>
    <property type="match status" value="1"/>
</dbReference>
<dbReference type="InterPro" id="IPR050496">
    <property type="entry name" value="SNF2_RAD54_helicase_repair"/>
</dbReference>
<reference evidence="2" key="2">
    <citation type="journal article" date="2015" name="Data Brief">
        <title>Shoot transcriptome of the giant reed, Arundo donax.</title>
        <authorList>
            <person name="Barrero R.A."/>
            <person name="Guerrero F.D."/>
            <person name="Moolhuijzen P."/>
            <person name="Goolsby J.A."/>
            <person name="Tidwell J."/>
            <person name="Bellgard S.E."/>
            <person name="Bellgard M.I."/>
        </authorList>
    </citation>
    <scope>NUCLEOTIDE SEQUENCE</scope>
    <source>
        <tissue evidence="2">Shoot tissue taken approximately 20 cm above the soil surface</tissue>
    </source>
</reference>
<feature type="compositionally biased region" description="Basic and acidic residues" evidence="1">
    <location>
        <begin position="106"/>
        <end position="116"/>
    </location>
</feature>
<dbReference type="GO" id="GO:0015616">
    <property type="term" value="F:DNA translocase activity"/>
    <property type="evidence" value="ECO:0007669"/>
    <property type="project" value="TreeGrafter"/>
</dbReference>
<name>A0A0A9UMD6_ARUDO</name>
<dbReference type="AlphaFoldDB" id="A0A0A9UMD6"/>
<dbReference type="InterPro" id="IPR000330">
    <property type="entry name" value="SNF2_N"/>
</dbReference>
<dbReference type="EMBL" id="GBRH01196169">
    <property type="protein sequence ID" value="JAE01727.1"/>
    <property type="molecule type" value="Transcribed_RNA"/>
</dbReference>
<dbReference type="InterPro" id="IPR038718">
    <property type="entry name" value="SNF2-like_sf"/>
</dbReference>
<sequence>MVGLGTSYPTSTSSGLRSMDGTPLSSSSSSSSGGHGSRSAPLLDTWKGKQIATEEAPRHRLGQRPRPGGLADARRPVEQRSPSSGFMADARRAVEQRSPSRGFMADARRSQTSDDYHGRCMNKRIYMSNLPPDTRVEELQVLLGDLYERVGKVQTKNCNDDSGESRGEAWIAFEEPNAAHTAVGFLNNCDFKGYKINVVMEKRPAPEALTHDRVRDERVDDFTMYPLGSAVKKAYIMPKEIYCALKPYQKDSLRWFWNIHCTGKGGLLADDMGLGKTRQVLAFVAGLLSSGLIKRALVVVPGNVVEQWVKELSHVGLQEKKYVYRDPKTRSLELQNVKKRGGVLITTHDLARMYWEKLKISWDYLILDEAHA</sequence>
<dbReference type="InterPro" id="IPR027417">
    <property type="entry name" value="P-loop_NTPase"/>
</dbReference>
<dbReference type="InterPro" id="IPR012677">
    <property type="entry name" value="Nucleotide-bd_a/b_plait_sf"/>
</dbReference>
<dbReference type="InterPro" id="IPR000504">
    <property type="entry name" value="RRM_dom"/>
</dbReference>
<protein>
    <submittedName>
        <fullName evidence="2">CHR1541</fullName>
    </submittedName>
</protein>
<dbReference type="Gene3D" id="3.40.50.10810">
    <property type="entry name" value="Tandem AAA-ATPase domain"/>
    <property type="match status" value="1"/>
</dbReference>
<dbReference type="PROSITE" id="PS50102">
    <property type="entry name" value="RRM"/>
    <property type="match status" value="1"/>
</dbReference>
<dbReference type="SUPFAM" id="SSF52540">
    <property type="entry name" value="P-loop containing nucleoside triphosphate hydrolases"/>
    <property type="match status" value="1"/>
</dbReference>
<proteinExistence type="predicted"/>
<dbReference type="GO" id="GO:0003723">
    <property type="term" value="F:RNA binding"/>
    <property type="evidence" value="ECO:0007669"/>
    <property type="project" value="UniProtKB-UniRule"/>
</dbReference>
<dbReference type="Pfam" id="PF00176">
    <property type="entry name" value="SNF2-rel_dom"/>
    <property type="match status" value="1"/>
</dbReference>
<feature type="region of interest" description="Disordered" evidence="1">
    <location>
        <begin position="1"/>
        <end position="116"/>
    </location>
</feature>
<accession>A0A0A9UMD6</accession>
<dbReference type="SUPFAM" id="SSF54928">
    <property type="entry name" value="RNA-binding domain, RBD"/>
    <property type="match status" value="1"/>
</dbReference>